<accession>A0A0K0E5H1</accession>
<dbReference type="PANTHER" id="PTHR21700:SF24">
    <property type="entry name" value="TRANSTHYRETIN-LIKE FAMILY PROTEIN"/>
    <property type="match status" value="1"/>
</dbReference>
<dbReference type="AlphaFoldDB" id="A0A0K0E5H1"/>
<reference evidence="7" key="1">
    <citation type="submission" date="2015-08" db="UniProtKB">
        <authorList>
            <consortium name="WormBaseParasite"/>
        </authorList>
    </citation>
    <scope>IDENTIFICATION</scope>
</reference>
<evidence type="ECO:0000256" key="2">
    <source>
        <dbReference type="ARBA" id="ARBA00010112"/>
    </source>
</evidence>
<dbReference type="GO" id="GO:0005576">
    <property type="term" value="C:extracellular region"/>
    <property type="evidence" value="ECO:0007669"/>
    <property type="project" value="UniProtKB-SubCell"/>
</dbReference>
<comment type="subcellular location">
    <subcellularLocation>
        <location evidence="1">Secreted</location>
    </subcellularLocation>
</comment>
<evidence type="ECO:0000256" key="1">
    <source>
        <dbReference type="ARBA" id="ARBA00004613"/>
    </source>
</evidence>
<feature type="signal peptide" evidence="5">
    <location>
        <begin position="1"/>
        <end position="17"/>
    </location>
</feature>
<evidence type="ECO:0000313" key="8">
    <source>
        <dbReference type="WBParaSite" id="TCONS_00007716.p1"/>
    </source>
</evidence>
<sequence length="165" mass="19535">MLKFIWLFYVLFFTGEALFSSLHKKWKIHITGQLFCKGIKVKNAVVEIYDYPLLGSGVMLNRKNSNKNGEFNMLGKVSKFLPPKPYINIYDHCNVKNTFCYNIRNIYLSIRNCTVGKNKYERIWKLGTIELYKPSFKKNHVYIYSKEHCDSIFQTINQNKNLEIK</sequence>
<evidence type="ECO:0000256" key="4">
    <source>
        <dbReference type="ARBA" id="ARBA00022729"/>
    </source>
</evidence>
<feature type="chain" id="PRO_5005327713" evidence="5">
    <location>
        <begin position="18"/>
        <end position="165"/>
    </location>
</feature>
<dbReference type="GO" id="GO:0009986">
    <property type="term" value="C:cell surface"/>
    <property type="evidence" value="ECO:0007669"/>
    <property type="project" value="InterPro"/>
</dbReference>
<dbReference type="InterPro" id="IPR001534">
    <property type="entry name" value="Transthyretin-like"/>
</dbReference>
<dbReference type="Gene3D" id="2.60.40.3330">
    <property type="match status" value="1"/>
</dbReference>
<evidence type="ECO:0000313" key="6">
    <source>
        <dbReference type="Proteomes" id="UP000035681"/>
    </source>
</evidence>
<dbReference type="Proteomes" id="UP000035681">
    <property type="component" value="Unplaced"/>
</dbReference>
<keyword evidence="3" id="KW-0964">Secreted</keyword>
<keyword evidence="4 5" id="KW-0732">Signal</keyword>
<protein>
    <submittedName>
        <fullName evidence="7 8">Transthyretin-like family-containing protein</fullName>
    </submittedName>
</protein>
<comment type="similarity">
    <text evidence="2">Belongs to the nematode transthyretin-like family.</text>
</comment>
<dbReference type="PANTHER" id="PTHR21700">
    <property type="entry name" value="TRANSTHYRETIN-LIKE FAMILY PROTEIN-RELATED"/>
    <property type="match status" value="1"/>
</dbReference>
<dbReference type="InterPro" id="IPR038479">
    <property type="entry name" value="Transthyretin-like_sf"/>
</dbReference>
<dbReference type="WBParaSite" id="SSTP_0000475600.1">
    <property type="protein sequence ID" value="SSTP_0000475600.1"/>
    <property type="gene ID" value="SSTP_0000475600"/>
</dbReference>
<organism evidence="7">
    <name type="scientific">Strongyloides stercoralis</name>
    <name type="common">Threadworm</name>
    <dbReference type="NCBI Taxonomy" id="6248"/>
    <lineage>
        <taxon>Eukaryota</taxon>
        <taxon>Metazoa</taxon>
        <taxon>Ecdysozoa</taxon>
        <taxon>Nematoda</taxon>
        <taxon>Chromadorea</taxon>
        <taxon>Rhabditida</taxon>
        <taxon>Tylenchina</taxon>
        <taxon>Panagrolaimomorpha</taxon>
        <taxon>Strongyloidoidea</taxon>
        <taxon>Strongyloididae</taxon>
        <taxon>Strongyloides</taxon>
    </lineage>
</organism>
<keyword evidence="6" id="KW-1185">Reference proteome</keyword>
<proteinExistence type="inferred from homology"/>
<dbReference type="Pfam" id="PF01060">
    <property type="entry name" value="TTR-52"/>
    <property type="match status" value="1"/>
</dbReference>
<evidence type="ECO:0000256" key="5">
    <source>
        <dbReference type="SAM" id="SignalP"/>
    </source>
</evidence>
<dbReference type="WBParaSite" id="TCONS_00007716.p1">
    <property type="protein sequence ID" value="TCONS_00007716.p1"/>
    <property type="gene ID" value="XLOC_005748"/>
</dbReference>
<evidence type="ECO:0000256" key="3">
    <source>
        <dbReference type="ARBA" id="ARBA00022525"/>
    </source>
</evidence>
<name>A0A0K0E5H1_STRER</name>
<evidence type="ECO:0000313" key="7">
    <source>
        <dbReference type="WBParaSite" id="SSTP_0000475600.1"/>
    </source>
</evidence>